<sequence length="106" mass="11982">MIERFGNDISLWVKKPYDPLYYLNSLSYQEDFSPSSFASIGAAAWLKSNEDGYIKLLYAAAGRQAALPKSFFPPSPSAFLILLTCSLFLSSLMSSIKFMAYLFRFH</sequence>
<gene>
    <name evidence="2" type="ORF">FZD47_19150</name>
</gene>
<dbReference type="Proteomes" id="UP000323732">
    <property type="component" value="Unassembled WGS sequence"/>
</dbReference>
<evidence type="ECO:0000313" key="3">
    <source>
        <dbReference type="Proteomes" id="UP000323732"/>
    </source>
</evidence>
<dbReference type="RefSeq" id="WP_141195024.1">
    <property type="nucleotide sequence ID" value="NZ_JAWPEO010000008.1"/>
</dbReference>
<feature type="transmembrane region" description="Helical" evidence="1">
    <location>
        <begin position="78"/>
        <end position="103"/>
    </location>
</feature>
<organism evidence="2 3">
    <name type="scientific">Bacillus infantis</name>
    <dbReference type="NCBI Taxonomy" id="324767"/>
    <lineage>
        <taxon>Bacteria</taxon>
        <taxon>Bacillati</taxon>
        <taxon>Bacillota</taxon>
        <taxon>Bacilli</taxon>
        <taxon>Bacillales</taxon>
        <taxon>Bacillaceae</taxon>
        <taxon>Bacillus</taxon>
    </lineage>
</organism>
<name>A0A5D4SJ35_9BACI</name>
<reference evidence="2 3" key="1">
    <citation type="submission" date="2019-08" db="EMBL/GenBank/DDBJ databases">
        <title>Bacillus genomes from the desert of Cuatro Cienegas, Coahuila.</title>
        <authorList>
            <person name="Olmedo-Alvarez G."/>
        </authorList>
    </citation>
    <scope>NUCLEOTIDE SEQUENCE [LARGE SCALE GENOMIC DNA]</scope>
    <source>
        <strain evidence="2 3">CH37_1T</strain>
    </source>
</reference>
<keyword evidence="1" id="KW-0472">Membrane</keyword>
<proteinExistence type="predicted"/>
<keyword evidence="1" id="KW-1133">Transmembrane helix</keyword>
<evidence type="ECO:0000256" key="1">
    <source>
        <dbReference type="SAM" id="Phobius"/>
    </source>
</evidence>
<keyword evidence="1" id="KW-0812">Transmembrane</keyword>
<evidence type="ECO:0000313" key="2">
    <source>
        <dbReference type="EMBL" id="TYS62194.1"/>
    </source>
</evidence>
<protein>
    <submittedName>
        <fullName evidence="2">Uncharacterized protein</fullName>
    </submittedName>
</protein>
<accession>A0A5D4SJ35</accession>
<dbReference type="AlphaFoldDB" id="A0A5D4SJ35"/>
<comment type="caution">
    <text evidence="2">The sequence shown here is derived from an EMBL/GenBank/DDBJ whole genome shotgun (WGS) entry which is preliminary data.</text>
</comment>
<dbReference type="EMBL" id="VTES01000005">
    <property type="protein sequence ID" value="TYS62194.1"/>
    <property type="molecule type" value="Genomic_DNA"/>
</dbReference>